<dbReference type="PANTHER" id="PTHR30399:SF1">
    <property type="entry name" value="UTP PYROPHOSPHATASE"/>
    <property type="match status" value="1"/>
</dbReference>
<name>C4FJW1_9AQUI</name>
<evidence type="ECO:0000259" key="1">
    <source>
        <dbReference type="Pfam" id="PF01863"/>
    </source>
</evidence>
<dbReference type="EMBL" id="ABZS01000070">
    <property type="protein sequence ID" value="EEP60634.1"/>
    <property type="molecule type" value="Genomic_DNA"/>
</dbReference>
<protein>
    <recommendedName>
        <fullName evidence="1">YgjP-like metallopeptidase domain-containing protein</fullName>
    </recommendedName>
</protein>
<dbReference type="OrthoDB" id="9811177at2"/>
<evidence type="ECO:0000313" key="2">
    <source>
        <dbReference type="EMBL" id="EEP60634.1"/>
    </source>
</evidence>
<dbReference type="AlphaFoldDB" id="C4FJW1"/>
<gene>
    <name evidence="2" type="ORF">SULYE_0861</name>
</gene>
<feature type="domain" description="YgjP-like metallopeptidase" evidence="1">
    <location>
        <begin position="4"/>
        <end position="90"/>
    </location>
</feature>
<dbReference type="InterPro" id="IPR053136">
    <property type="entry name" value="UTP_pyrophosphatase-like"/>
</dbReference>
<dbReference type="RefSeq" id="WP_007546752.1">
    <property type="nucleotide sequence ID" value="NZ_ABZS01000070.1"/>
</dbReference>
<dbReference type="PANTHER" id="PTHR30399">
    <property type="entry name" value="UNCHARACTERIZED PROTEIN YGJP"/>
    <property type="match status" value="1"/>
</dbReference>
<dbReference type="Pfam" id="PF01863">
    <property type="entry name" value="YgjP-like"/>
    <property type="match status" value="1"/>
</dbReference>
<keyword evidence="3" id="KW-1185">Reference proteome</keyword>
<reference evidence="2 3" key="1">
    <citation type="submission" date="2009-04" db="EMBL/GenBank/DDBJ databases">
        <authorList>
            <person name="Reysenbach A.-L."/>
            <person name="Heidelberg J.F."/>
            <person name="Nelson W.C."/>
        </authorList>
    </citation>
    <scope>NUCLEOTIDE SEQUENCE [LARGE SCALE GENOMIC DNA]</scope>
    <source>
        <strain evidence="2 3">SS-5</strain>
    </source>
</reference>
<organism evidence="2 3">
    <name type="scientific">Sulfurihydrogenibium yellowstonense SS-5</name>
    <dbReference type="NCBI Taxonomy" id="432331"/>
    <lineage>
        <taxon>Bacteria</taxon>
        <taxon>Pseudomonadati</taxon>
        <taxon>Aquificota</taxon>
        <taxon>Aquificia</taxon>
        <taxon>Aquificales</taxon>
        <taxon>Hydrogenothermaceae</taxon>
        <taxon>Sulfurihydrogenibium</taxon>
    </lineage>
</organism>
<dbReference type="Gene3D" id="3.30.2010.10">
    <property type="entry name" value="Metalloproteases ('zincins'), catalytic domain"/>
    <property type="match status" value="1"/>
</dbReference>
<evidence type="ECO:0000313" key="3">
    <source>
        <dbReference type="Proteomes" id="UP000005540"/>
    </source>
</evidence>
<dbReference type="InterPro" id="IPR002725">
    <property type="entry name" value="YgjP-like_metallopeptidase"/>
</dbReference>
<sequence>MSNKEFKDRVLSWAKIINVNPKEIQIRKMKRKWASCSSNGRLSFNEELLCQSLEFIDYVIVHELLHLRYPTHNKMFKLMLDIYLKEAEKIK</sequence>
<dbReference type="CDD" id="cd07344">
    <property type="entry name" value="M48_yhfN_like"/>
    <property type="match status" value="1"/>
</dbReference>
<accession>C4FJW1</accession>
<comment type="caution">
    <text evidence="2">The sequence shown here is derived from an EMBL/GenBank/DDBJ whole genome shotgun (WGS) entry which is preliminary data.</text>
</comment>
<proteinExistence type="predicted"/>
<dbReference type="Proteomes" id="UP000005540">
    <property type="component" value="Unassembled WGS sequence"/>
</dbReference>